<dbReference type="Proteomes" id="UP001153069">
    <property type="component" value="Unassembled WGS sequence"/>
</dbReference>
<keyword evidence="3" id="KW-1185">Reference proteome</keyword>
<protein>
    <submittedName>
        <fullName evidence="2">Uncharacterized protein</fullName>
    </submittedName>
</protein>
<dbReference type="OrthoDB" id="49552at2759"/>
<evidence type="ECO:0000256" key="1">
    <source>
        <dbReference type="SAM" id="MobiDB-lite"/>
    </source>
</evidence>
<comment type="caution">
    <text evidence="2">The sequence shown here is derived from an EMBL/GenBank/DDBJ whole genome shotgun (WGS) entry which is preliminary data.</text>
</comment>
<organism evidence="2 3">
    <name type="scientific">Seminavis robusta</name>
    <dbReference type="NCBI Taxonomy" id="568900"/>
    <lineage>
        <taxon>Eukaryota</taxon>
        <taxon>Sar</taxon>
        <taxon>Stramenopiles</taxon>
        <taxon>Ochrophyta</taxon>
        <taxon>Bacillariophyta</taxon>
        <taxon>Bacillariophyceae</taxon>
        <taxon>Bacillariophycidae</taxon>
        <taxon>Naviculales</taxon>
        <taxon>Naviculaceae</taxon>
        <taxon>Seminavis</taxon>
    </lineage>
</organism>
<reference evidence="2" key="1">
    <citation type="submission" date="2020-06" db="EMBL/GenBank/DDBJ databases">
        <authorList>
            <consortium name="Plant Systems Biology data submission"/>
        </authorList>
    </citation>
    <scope>NUCLEOTIDE SEQUENCE</scope>
    <source>
        <strain evidence="2">D6</strain>
    </source>
</reference>
<evidence type="ECO:0000313" key="2">
    <source>
        <dbReference type="EMBL" id="CAB9512343.1"/>
    </source>
</evidence>
<accession>A0A9N8E0N5</accession>
<evidence type="ECO:0000313" key="3">
    <source>
        <dbReference type="Proteomes" id="UP001153069"/>
    </source>
</evidence>
<feature type="compositionally biased region" description="Low complexity" evidence="1">
    <location>
        <begin position="515"/>
        <end position="527"/>
    </location>
</feature>
<feature type="region of interest" description="Disordered" evidence="1">
    <location>
        <begin position="515"/>
        <end position="560"/>
    </location>
</feature>
<proteinExistence type="predicted"/>
<dbReference type="EMBL" id="CAICTM010000529">
    <property type="protein sequence ID" value="CAB9512343.1"/>
    <property type="molecule type" value="Genomic_DNA"/>
</dbReference>
<feature type="compositionally biased region" description="Polar residues" evidence="1">
    <location>
        <begin position="459"/>
        <end position="468"/>
    </location>
</feature>
<gene>
    <name evidence="2" type="ORF">SEMRO_530_G161280.1</name>
</gene>
<name>A0A9N8E0N5_9STRA</name>
<feature type="region of interest" description="Disordered" evidence="1">
    <location>
        <begin position="437"/>
        <end position="468"/>
    </location>
</feature>
<sequence length="560" mass="62596">MMSQHAGENTVQRRATFGSIMVARSNHERPSEMEIQLRSHSQLLRVVERQSLNGAHFMIQKSETIPVCVAARVYYPEDVQRFHEELANRTKPSSIEDINRLLEQLHGVTTDSSQQDNDIDGLQAFRDKFQYTVVICVLPPQGCKEYFDRPDSFVHRVQQIMGNGRSQHGKSSWVHFITDSAAALTTLVSIVESLHPRKREAKKEYFSRVRRGYFVPDHNGNIEEPNDAAKTAALALTGWAREHGVPQGEERILMSLLDNLGAIATANEAELESIPIEKKTRLLLHEFFGSDGIVDVRRNLGQEFVNAPSNNTGIPSVIEMGGGMASGRPTPQLPPNPNANPMQRTFPHQNTFPDTTVAVLGNPLQRRMSTFSTVSNMHPGNRGGHAAGFGIDGHGHSYLQNEAPRGFTRGVAMARPKQDPYHSMPGGIHQAHNHNHMPPPMMGTQQSVPQRRPSHGNPGYTQNPASYNGNAGFQAGHHQGFGLYASQYAHAGMTGMHHQGAPPYAYNQQQHFPQPAMMHHQQQQQYHQQHHQQFHQPAMTHSHRHLPAHNNNSFPPAPRY</sequence>
<dbReference type="AlphaFoldDB" id="A0A9N8E0N5"/>